<dbReference type="EC" id="2.7.7.7" evidence="3"/>
<evidence type="ECO:0000259" key="14">
    <source>
        <dbReference type="SMART" id="SM00481"/>
    </source>
</evidence>
<keyword evidence="7 15" id="KW-0548">Nucleotidyltransferase</keyword>
<evidence type="ECO:0000256" key="7">
    <source>
        <dbReference type="ARBA" id="ARBA00022695"/>
    </source>
</evidence>
<keyword evidence="8" id="KW-0235">DNA replication</keyword>
<reference evidence="15 16" key="1">
    <citation type="submission" date="2023-11" db="EMBL/GenBank/DDBJ databases">
        <authorList>
            <person name="Xu M."/>
            <person name="Jiang T."/>
        </authorList>
    </citation>
    <scope>NUCLEOTIDE SEQUENCE [LARGE SCALE GENOMIC DNA]</scope>
    <source>
        <strain evidence="15 16">SD</strain>
    </source>
</reference>
<dbReference type="Pfam" id="PF02811">
    <property type="entry name" value="PHP"/>
    <property type="match status" value="1"/>
</dbReference>
<organism evidence="15 16">
    <name type="scientific">Patulibacter brassicae</name>
    <dbReference type="NCBI Taxonomy" id="1705717"/>
    <lineage>
        <taxon>Bacteria</taxon>
        <taxon>Bacillati</taxon>
        <taxon>Actinomycetota</taxon>
        <taxon>Thermoleophilia</taxon>
        <taxon>Solirubrobacterales</taxon>
        <taxon>Patulibacteraceae</taxon>
        <taxon>Patulibacter</taxon>
    </lineage>
</organism>
<dbReference type="Pfam" id="PF14579">
    <property type="entry name" value="HHH_6"/>
    <property type="match status" value="1"/>
</dbReference>
<evidence type="ECO:0000256" key="11">
    <source>
        <dbReference type="ARBA" id="ARBA00023204"/>
    </source>
</evidence>
<evidence type="ECO:0000256" key="5">
    <source>
        <dbReference type="ARBA" id="ARBA00022490"/>
    </source>
</evidence>
<dbReference type="GO" id="GO:0003887">
    <property type="term" value="F:DNA-directed DNA polymerase activity"/>
    <property type="evidence" value="ECO:0007669"/>
    <property type="project" value="UniProtKB-EC"/>
</dbReference>
<feature type="region of interest" description="Disordered" evidence="13">
    <location>
        <begin position="1175"/>
        <end position="1395"/>
    </location>
</feature>
<evidence type="ECO:0000256" key="12">
    <source>
        <dbReference type="ARBA" id="ARBA00049244"/>
    </source>
</evidence>
<evidence type="ECO:0000313" key="15">
    <source>
        <dbReference type="EMBL" id="MDX8153135.1"/>
    </source>
</evidence>
<evidence type="ECO:0000256" key="3">
    <source>
        <dbReference type="ARBA" id="ARBA00012417"/>
    </source>
</evidence>
<dbReference type="InterPro" id="IPR004365">
    <property type="entry name" value="NA-bd_OB_tRNA"/>
</dbReference>
<name>A0ABU4VNW9_9ACTN</name>
<evidence type="ECO:0000256" key="1">
    <source>
        <dbReference type="ARBA" id="ARBA00004496"/>
    </source>
</evidence>
<dbReference type="InterPro" id="IPR011708">
    <property type="entry name" value="DNA_pol3_alpha_NTPase_dom"/>
</dbReference>
<evidence type="ECO:0000256" key="13">
    <source>
        <dbReference type="SAM" id="MobiDB-lite"/>
    </source>
</evidence>
<protein>
    <recommendedName>
        <fullName evidence="4">Error-prone DNA polymerase</fullName>
        <ecNumber evidence="3">2.7.7.7</ecNumber>
    </recommendedName>
</protein>
<keyword evidence="10" id="KW-0239">DNA-directed DNA polymerase</keyword>
<dbReference type="InterPro" id="IPR040982">
    <property type="entry name" value="DNA_pol3_finger"/>
</dbReference>
<feature type="compositionally biased region" description="Gly residues" evidence="13">
    <location>
        <begin position="1201"/>
        <end position="1230"/>
    </location>
</feature>
<comment type="similarity">
    <text evidence="2">Belongs to the DNA polymerase type-C family. DnaE2 subfamily.</text>
</comment>
<feature type="compositionally biased region" description="Low complexity" evidence="13">
    <location>
        <begin position="1179"/>
        <end position="1194"/>
    </location>
</feature>
<keyword evidence="16" id="KW-1185">Reference proteome</keyword>
<dbReference type="RefSeq" id="WP_319955286.1">
    <property type="nucleotide sequence ID" value="NZ_JAXAVX010000011.1"/>
</dbReference>
<evidence type="ECO:0000256" key="8">
    <source>
        <dbReference type="ARBA" id="ARBA00022705"/>
    </source>
</evidence>
<dbReference type="SUPFAM" id="SSF89550">
    <property type="entry name" value="PHP domain-like"/>
    <property type="match status" value="1"/>
</dbReference>
<comment type="catalytic activity">
    <reaction evidence="12">
        <text>DNA(n) + a 2'-deoxyribonucleoside 5'-triphosphate = DNA(n+1) + diphosphate</text>
        <dbReference type="Rhea" id="RHEA:22508"/>
        <dbReference type="Rhea" id="RHEA-COMP:17339"/>
        <dbReference type="Rhea" id="RHEA-COMP:17340"/>
        <dbReference type="ChEBI" id="CHEBI:33019"/>
        <dbReference type="ChEBI" id="CHEBI:61560"/>
        <dbReference type="ChEBI" id="CHEBI:173112"/>
        <dbReference type="EC" id="2.7.7.7"/>
    </reaction>
</comment>
<feature type="compositionally biased region" description="Low complexity" evidence="13">
    <location>
        <begin position="1280"/>
        <end position="1306"/>
    </location>
</feature>
<dbReference type="InterPro" id="IPR003141">
    <property type="entry name" value="Pol/His_phosphatase_N"/>
</dbReference>
<dbReference type="SMART" id="SM00481">
    <property type="entry name" value="POLIIIAc"/>
    <property type="match status" value="1"/>
</dbReference>
<keyword evidence="6 15" id="KW-0808">Transferase</keyword>
<evidence type="ECO:0000256" key="10">
    <source>
        <dbReference type="ARBA" id="ARBA00022932"/>
    </source>
</evidence>
<dbReference type="EMBL" id="JAXAVX010000011">
    <property type="protein sequence ID" value="MDX8153135.1"/>
    <property type="molecule type" value="Genomic_DNA"/>
</dbReference>
<comment type="subcellular location">
    <subcellularLocation>
        <location evidence="1">Cytoplasm</location>
    </subcellularLocation>
</comment>
<dbReference type="Proteomes" id="UP001277761">
    <property type="component" value="Unassembled WGS sequence"/>
</dbReference>
<evidence type="ECO:0000256" key="2">
    <source>
        <dbReference type="ARBA" id="ARBA00007391"/>
    </source>
</evidence>
<dbReference type="Gene3D" id="3.20.20.140">
    <property type="entry name" value="Metal-dependent hydrolases"/>
    <property type="match status" value="1"/>
</dbReference>
<dbReference type="Gene3D" id="1.10.150.870">
    <property type="match status" value="1"/>
</dbReference>
<evidence type="ECO:0000256" key="4">
    <source>
        <dbReference type="ARBA" id="ARBA00017273"/>
    </source>
</evidence>
<dbReference type="InterPro" id="IPR016195">
    <property type="entry name" value="Pol/histidinol_Pase-like"/>
</dbReference>
<dbReference type="PANTHER" id="PTHR32294">
    <property type="entry name" value="DNA POLYMERASE III SUBUNIT ALPHA"/>
    <property type="match status" value="1"/>
</dbReference>
<dbReference type="CDD" id="cd04485">
    <property type="entry name" value="DnaE_OBF"/>
    <property type="match status" value="1"/>
</dbReference>
<sequence>MSSPPYVELHCHSAYSFLDGASLPEELARAAAERGHGALALTDHDNLCGAYEHAQALAEVGLRALHGAEVTVVDAPPPMRDGRMTGDWQLERSRVRHVTLLVRDARGWCNLCRILTRAHAHTRDHPRGSAGRPWITAADLLEHAEGLVCLSGCADHGVEDEGSLRTFREAFGREDLYVELQRRYLRGDRDHARTRTQLARRLGLRCVATGNVHAHDRRRALLQDALVAVRHHTTLDASEPLRRGNHSHVLATPQAMARRFADQPEAVAETVRLAERLEFDLLEGLGYRYPGQDDAAAARDLAAACWARFDDRYADGAMRGGADRRRSPSAIRAAARDRLGQELDLIARLGLSGFFLLHHELLEIARDVAAEVRGPSAARSVLPPGRGRGSSVSSVVCYLTGLSHVDPIANELGIGRFLHEDLGGTLPDIDLDFPRDIRERLIPRVNDHYGRDRAALVAAFPTYRARGAIRELGAALGLPAAELERVAHGSEGWSGRRVAEDIAAALALRPDAHADEPLYDDGAALPAGTDERSGDPGHGLPGRWAWLARLASAAHGLPRHLSQHPGGMIISTRPLIDCCPVVPAAMAGRQMIMWDKDSCSDAGFAKIDLLGLGMLSCVERCVELVSTRRGETLDLARVPLDDGETFAAIQKAETTGVFQIESRAQMGSLLRTRPRTLEDLTIQVAIVRPGPIQGGAVNPYIARLQRIRQDRDRGVPEEHRFRPPLLHESLRAPLERTLGTILFQDQVIDIAREFSGFTAAQAEGLRRAMSRKRSEEAMEAQHREFVEGALATHDDVTREVAEQVWGMVRGFSGFGFPKAHAVAFGLLAYQSTWLRVHHPVEFLCALLDEQPMGFYPPDALIHEAQRRGIAVLPPDVGESRAHCTITDAGAVRIGLGYVKGVRREEVEALVAERDRNGPWRSLADLAARVGAAAPSLERLAWAGACDALAQEDADGTPIPEGRRRRAALWQLGLAVPGQVVRDGTQLALELQSASREGHRALDELSAWERLIADYAGTGLTSGPHPMELLRAQVARHGVRTSADLPHARHNSAVRVAGLVLARQRPGSAKGVTFLLLEDEVGTINLVIPPSVYLRDRLAVRTEPLVVAEGRLERHRDGGGQINVVVGRLRPLDELTEETGAVVRQLHAMSPVELDHWARQQDRQVAAGGAVAVAGGGAGAPAARAAGGRAPAGPRSVAWSGAGSGDGAAGRGGGTRPGPIRSGGGGGGGPRVPGAGASSPARPEGPPLVVLPGGAAGDPTAHGGHEGRTTAPRGGAPGPAAPGSAPSGPAAAPPGAAALGPAASGSAPAPPGPAAPGSAPAAPAPPGPAAPVAPGSAPVDPAAPGRGPAPRTGTRHASPADGDRPSGAGDPAEPDPGALRGVAPDVMHFGRGRGGR</sequence>
<dbReference type="InterPro" id="IPR004805">
    <property type="entry name" value="DnaE2/DnaE/PolC"/>
</dbReference>
<comment type="caution">
    <text evidence="15">The sequence shown here is derived from an EMBL/GenBank/DDBJ whole genome shotgun (WGS) entry which is preliminary data.</text>
</comment>
<accession>A0ABU4VNW9</accession>
<dbReference type="NCBIfam" id="TIGR00594">
    <property type="entry name" value="polc"/>
    <property type="match status" value="1"/>
</dbReference>
<evidence type="ECO:0000256" key="6">
    <source>
        <dbReference type="ARBA" id="ARBA00022679"/>
    </source>
</evidence>
<feature type="domain" description="Polymerase/histidinol phosphatase N-terminal" evidence="14">
    <location>
        <begin position="7"/>
        <end position="74"/>
    </location>
</feature>
<keyword evidence="9" id="KW-0227">DNA damage</keyword>
<dbReference type="InterPro" id="IPR029460">
    <property type="entry name" value="DNAPol_HHH"/>
</dbReference>
<evidence type="ECO:0000256" key="9">
    <source>
        <dbReference type="ARBA" id="ARBA00022763"/>
    </source>
</evidence>
<keyword evidence="11" id="KW-0234">DNA repair</keyword>
<dbReference type="Pfam" id="PF07733">
    <property type="entry name" value="DNA_pol3_alpha"/>
    <property type="match status" value="1"/>
</dbReference>
<proteinExistence type="inferred from homology"/>
<dbReference type="Pfam" id="PF17657">
    <property type="entry name" value="DNA_pol3_finger"/>
    <property type="match status" value="1"/>
</dbReference>
<dbReference type="PANTHER" id="PTHR32294:SF4">
    <property type="entry name" value="ERROR-PRONE DNA POLYMERASE"/>
    <property type="match status" value="1"/>
</dbReference>
<dbReference type="InterPro" id="IPR004013">
    <property type="entry name" value="PHP_dom"/>
</dbReference>
<dbReference type="Pfam" id="PF01336">
    <property type="entry name" value="tRNA_anti-codon"/>
    <property type="match status" value="1"/>
</dbReference>
<gene>
    <name evidence="15" type="primary">dnaE</name>
    <name evidence="15" type="ORF">SK069_16175</name>
</gene>
<keyword evidence="5" id="KW-0963">Cytoplasm</keyword>
<feature type="compositionally biased region" description="Pro residues" evidence="13">
    <location>
        <begin position="1321"/>
        <end position="1330"/>
    </location>
</feature>
<evidence type="ECO:0000313" key="16">
    <source>
        <dbReference type="Proteomes" id="UP001277761"/>
    </source>
</evidence>
<feature type="compositionally biased region" description="Low complexity" evidence="13">
    <location>
        <begin position="1331"/>
        <end position="1351"/>
    </location>
</feature>